<name>A0A6I5ZNM0_9FIRM</name>
<gene>
    <name evidence="2" type="ORF">MGLY_08550</name>
</gene>
<dbReference type="GO" id="GO:0016740">
    <property type="term" value="F:transferase activity"/>
    <property type="evidence" value="ECO:0007669"/>
    <property type="project" value="UniProtKB-KW"/>
</dbReference>
<dbReference type="Gene3D" id="3.30.460.10">
    <property type="entry name" value="Beta Polymerase, domain 2"/>
    <property type="match status" value="1"/>
</dbReference>
<dbReference type="PANTHER" id="PTHR43852">
    <property type="entry name" value="NUCLEOTIDYLTRANSFERASE"/>
    <property type="match status" value="1"/>
</dbReference>
<reference evidence="2 3" key="1">
    <citation type="submission" date="2019-11" db="EMBL/GenBank/DDBJ databases">
        <title>Genome sequence of Moorella glycerini DSM11254.</title>
        <authorList>
            <person name="Poehlein A."/>
            <person name="Boeer T."/>
            <person name="Daniel R."/>
        </authorList>
    </citation>
    <scope>NUCLEOTIDE SEQUENCE [LARGE SCALE GENOMIC DNA]</scope>
    <source>
        <strain evidence="2 3">DSM 11254</strain>
    </source>
</reference>
<feature type="domain" description="Polymerase beta nucleotidyltransferase" evidence="1">
    <location>
        <begin position="11"/>
        <end position="84"/>
    </location>
</feature>
<sequence length="91" mass="10562">MIAKATLKRLEKIKPVLQKYGVDVAYLFGSRTDGTAYADSDYDFAVLFKSYNHQYHNITLAISIQLELEEKLHAPVDILFYKKYQSSWVLK</sequence>
<dbReference type="OrthoDB" id="9809668at2"/>
<dbReference type="CDD" id="cd05403">
    <property type="entry name" value="NT_KNTase_like"/>
    <property type="match status" value="1"/>
</dbReference>
<dbReference type="InterPro" id="IPR041633">
    <property type="entry name" value="Polbeta"/>
</dbReference>
<dbReference type="AlphaFoldDB" id="A0A6I5ZNM0"/>
<keyword evidence="2" id="KW-0808">Transferase</keyword>
<dbReference type="SUPFAM" id="SSF81301">
    <property type="entry name" value="Nucleotidyltransferase"/>
    <property type="match status" value="1"/>
</dbReference>
<dbReference type="PANTHER" id="PTHR43852:SF4">
    <property type="entry name" value="NUCLEOTIDYLTRANSFERASE"/>
    <property type="match status" value="1"/>
</dbReference>
<evidence type="ECO:0000313" key="2">
    <source>
        <dbReference type="EMBL" id="QGP91520.1"/>
    </source>
</evidence>
<dbReference type="Pfam" id="PF18765">
    <property type="entry name" value="Polbeta"/>
    <property type="match status" value="1"/>
</dbReference>
<organism evidence="2 3">
    <name type="scientific">Neomoorella glycerini</name>
    <dbReference type="NCBI Taxonomy" id="55779"/>
    <lineage>
        <taxon>Bacteria</taxon>
        <taxon>Bacillati</taxon>
        <taxon>Bacillota</taxon>
        <taxon>Clostridia</taxon>
        <taxon>Neomoorellales</taxon>
        <taxon>Neomoorellaceae</taxon>
        <taxon>Neomoorella</taxon>
    </lineage>
</organism>
<dbReference type="InterPro" id="IPR043519">
    <property type="entry name" value="NT_sf"/>
</dbReference>
<dbReference type="Proteomes" id="UP000425916">
    <property type="component" value="Chromosome"/>
</dbReference>
<keyword evidence="3" id="KW-1185">Reference proteome</keyword>
<dbReference type="InterPro" id="IPR052930">
    <property type="entry name" value="TA_antitoxin_MntA"/>
</dbReference>
<protein>
    <submittedName>
        <fullName evidence="2">Polymerase beta, Nucleotidyltransferase</fullName>
    </submittedName>
</protein>
<evidence type="ECO:0000313" key="3">
    <source>
        <dbReference type="Proteomes" id="UP000425916"/>
    </source>
</evidence>
<evidence type="ECO:0000259" key="1">
    <source>
        <dbReference type="Pfam" id="PF18765"/>
    </source>
</evidence>
<dbReference type="EMBL" id="CP046244">
    <property type="protein sequence ID" value="QGP91520.1"/>
    <property type="molecule type" value="Genomic_DNA"/>
</dbReference>
<proteinExistence type="predicted"/>
<accession>A0A6I5ZNM0</accession>